<dbReference type="GO" id="GO:0004553">
    <property type="term" value="F:hydrolase activity, hydrolyzing O-glycosyl compounds"/>
    <property type="evidence" value="ECO:0007669"/>
    <property type="project" value="UniProtKB-ARBA"/>
</dbReference>
<feature type="region of interest" description="Disordered" evidence="1">
    <location>
        <begin position="52"/>
        <end position="73"/>
    </location>
</feature>
<dbReference type="EMBL" id="VRTY01000124">
    <property type="protein sequence ID" value="TXK26758.1"/>
    <property type="molecule type" value="Genomic_DNA"/>
</dbReference>
<dbReference type="SUPFAM" id="SSF49899">
    <property type="entry name" value="Concanavalin A-like lectins/glucanases"/>
    <property type="match status" value="1"/>
</dbReference>
<keyword evidence="4" id="KW-1185">Reference proteome</keyword>
<dbReference type="OrthoDB" id="843469at2"/>
<dbReference type="AlphaFoldDB" id="A0A5C8IZN5"/>
<keyword evidence="2" id="KW-0732">Signal</keyword>
<reference evidence="3 4" key="1">
    <citation type="submission" date="2019-08" db="EMBL/GenBank/DDBJ databases">
        <authorList>
            <person name="Shi S."/>
        </authorList>
    </citation>
    <scope>NUCLEOTIDE SEQUENCE [LARGE SCALE GENOMIC DNA]</scope>
    <source>
        <strain evidence="3 4">GY10130</strain>
    </source>
</reference>
<comment type="caution">
    <text evidence="3">The sequence shown here is derived from an EMBL/GenBank/DDBJ whole genome shotgun (WGS) entry which is preliminary data.</text>
</comment>
<gene>
    <name evidence="3" type="ORF">FVR03_21545</name>
</gene>
<evidence type="ECO:0000313" key="3">
    <source>
        <dbReference type="EMBL" id="TXK26758.1"/>
    </source>
</evidence>
<dbReference type="Proteomes" id="UP000321926">
    <property type="component" value="Unassembled WGS sequence"/>
</dbReference>
<feature type="chain" id="PRO_5023127787" evidence="2">
    <location>
        <begin position="24"/>
        <end position="1125"/>
    </location>
</feature>
<protein>
    <submittedName>
        <fullName evidence="3">LamG domain-containing protein</fullName>
    </submittedName>
</protein>
<evidence type="ECO:0000256" key="2">
    <source>
        <dbReference type="SAM" id="SignalP"/>
    </source>
</evidence>
<dbReference type="Gene3D" id="3.20.20.80">
    <property type="entry name" value="Glycosidases"/>
    <property type="match status" value="1"/>
</dbReference>
<feature type="signal peptide" evidence="2">
    <location>
        <begin position="1"/>
        <end position="23"/>
    </location>
</feature>
<evidence type="ECO:0000313" key="4">
    <source>
        <dbReference type="Proteomes" id="UP000321926"/>
    </source>
</evidence>
<evidence type="ECO:0000256" key="1">
    <source>
        <dbReference type="SAM" id="MobiDB-lite"/>
    </source>
</evidence>
<dbReference type="InterPro" id="IPR013320">
    <property type="entry name" value="ConA-like_dom_sf"/>
</dbReference>
<name>A0A5C8IZN5_9BACT</name>
<sequence length="1125" mass="126255">MMMKRTANSILILFFLHSFAAVAFNNPGEAPGSQKEAQVLFHLDFDKGFEAEARGRRSPVNSSNRPATTGGIKGKAVSFTPGQVLQYASSGNLQKQEGTIAMWLRLPPGSEGRKGEVYTLFNEDGPENAGSNSLKIELYKDRFIRFSIKDPKDSYIFYHKIEDWQQEWHHVAFTWNIRKGASIYVDGKPASIGWMPQWQPATYNSFFIGAANAKGERASLAAIDEFSIYNRELTEAEAREAFLRFREFTADVTMHDPFVTAASPAQVPVVLANAGQATINLKELRFELTGNSGKVLQQGKLPDQTLKGLEKSKLTIELAANPAGTYQLSLYYKEKGMPKKAQSPVHVLAVAEKAKAQEAKQVLVAEVDAVSQKPVGEFGGTTLIQAPIGAYREAGAKQRDRFAMAFEVEEANEPHLAVISYPDDKPRTMEVLLQDFGNNIDFQAHTGVFTGEEYPLSHNMQEHRIVFWPRSKKQAFIFMTAEPDYPAAVQHIKIYKIQHFKVTDAKNRFSGTVPARSTGLYYEDPVLFHNFGTGRDLAGFTKATDRLLQYMQSFGQTELEYPLAWYAGPLYGTAVEPFQPDIDGAQGGQRPHPDGYPAYLLKRLGEQQIKFTAGLHIHTLPSLNKYALADTALLHTGEETVININKDGKLWYGYWHGADPNYNPADPRVMASVTNIVTELCERYAQEPAFDGISLVMARPKLFTFGSLASGYNDSNLKRFQEEAGLRIPVYKAGDPTRFNKSYTWLMNNPAAKKAWIDWRCKVLYEHYASLGRHMATYRPDLKLKLNVFVHLTHNQRLADYLTEPSVEVMREMGIDPELYKNHPNIVFNYTTVPADMRWKRNNFPPANHEVNRTVMTAPEVVASLKDHEKVRVTIHDRYWEDPIGKEAPLAGLKALGVNEMVWRASTLNAVGYHSMEPYVFALHHLDATSLVKGGYVVGTFGMEEELSQFSRALQAFPAVKFDDVPAVADPVRIRQKVVDGKLYFYVLNTLPEPAQVTINLTHADRLMEPAIGTSTKKTRKVKLSLKPYELRVFTSNKGQQAVAGGDVRLPKEFVNGLRSKLETVQKLAREKGMDKGKLAPYLELAAKTWDNKHYSRLYFLLQEDWAAALLAPGTNPDAASRNNP</sequence>
<organism evidence="3 4">
    <name type="scientific">Pontibacter qinzhouensis</name>
    <dbReference type="NCBI Taxonomy" id="2603253"/>
    <lineage>
        <taxon>Bacteria</taxon>
        <taxon>Pseudomonadati</taxon>
        <taxon>Bacteroidota</taxon>
        <taxon>Cytophagia</taxon>
        <taxon>Cytophagales</taxon>
        <taxon>Hymenobacteraceae</taxon>
        <taxon>Pontibacter</taxon>
    </lineage>
</organism>
<dbReference type="Gene3D" id="2.60.120.200">
    <property type="match status" value="1"/>
</dbReference>
<dbReference type="Pfam" id="PF13385">
    <property type="entry name" value="Laminin_G_3"/>
    <property type="match status" value="1"/>
</dbReference>
<dbReference type="GO" id="GO:0005975">
    <property type="term" value="P:carbohydrate metabolic process"/>
    <property type="evidence" value="ECO:0007669"/>
    <property type="project" value="UniProtKB-ARBA"/>
</dbReference>
<accession>A0A5C8IZN5</accession>
<proteinExistence type="predicted"/>